<dbReference type="Proteomes" id="UP001479436">
    <property type="component" value="Unassembled WGS sequence"/>
</dbReference>
<comment type="caution">
    <text evidence="3">The sequence shown here is derived from an EMBL/GenBank/DDBJ whole genome shotgun (WGS) entry which is preliminary data.</text>
</comment>
<protein>
    <submittedName>
        <fullName evidence="3">Uncharacterized protein</fullName>
    </submittedName>
</protein>
<evidence type="ECO:0000256" key="1">
    <source>
        <dbReference type="SAM" id="MobiDB-lite"/>
    </source>
</evidence>
<sequence length="397" mass="45370">MRAYASLYCLTFAIVSIQADIAELATTSVYVIPLKTKMELEPQPFPVDISFKTMPVLLSSVLQTFDIDAYDDFETIEEEYLWMNPTINGSMEEDTKGNLVVVISGLAGGSEILPEHNPTLRVSNPPSPSEFYEMVDSFSLTSWETYGGSWKTHFENRYGGKVDIRTENIFLNERMPSAEVSDDEAYDYFLSTYQLIGAELFNPNVKEDIIFIREIEYATRMIYRYSWLAADYPSDRPNYLSLSLSGFELINKRYGLDSTQSTIGKAILRELLEKTMIPLFEHAHDGRSTISLITIPSDPLHVPFLEQSWKTYTEETLRSIWDQYGIIGLTILAILASRWASRRNQPTVCEEVRPSYQQKPTEEDHESSSDATEEELDPSHDSETDYEEETGKQEDSK</sequence>
<keyword evidence="2" id="KW-0732">Signal</keyword>
<gene>
    <name evidence="3" type="ORF">K7432_009873</name>
</gene>
<name>A0ABR2WPJ6_9FUNG</name>
<organism evidence="3 4">
    <name type="scientific">Basidiobolus ranarum</name>
    <dbReference type="NCBI Taxonomy" id="34480"/>
    <lineage>
        <taxon>Eukaryota</taxon>
        <taxon>Fungi</taxon>
        <taxon>Fungi incertae sedis</taxon>
        <taxon>Zoopagomycota</taxon>
        <taxon>Entomophthoromycotina</taxon>
        <taxon>Basidiobolomycetes</taxon>
        <taxon>Basidiobolales</taxon>
        <taxon>Basidiobolaceae</taxon>
        <taxon>Basidiobolus</taxon>
    </lineage>
</organism>
<accession>A0ABR2WPJ6</accession>
<feature type="compositionally biased region" description="Basic and acidic residues" evidence="1">
    <location>
        <begin position="377"/>
        <end position="397"/>
    </location>
</feature>
<proteinExistence type="predicted"/>
<reference evidence="3 4" key="1">
    <citation type="submission" date="2023-04" db="EMBL/GenBank/DDBJ databases">
        <title>Genome of Basidiobolus ranarum AG-B5.</title>
        <authorList>
            <person name="Stajich J.E."/>
            <person name="Carter-House D."/>
            <person name="Gryganskyi A."/>
        </authorList>
    </citation>
    <scope>NUCLEOTIDE SEQUENCE [LARGE SCALE GENOMIC DNA]</scope>
    <source>
        <strain evidence="3 4">AG-B5</strain>
    </source>
</reference>
<feature type="region of interest" description="Disordered" evidence="1">
    <location>
        <begin position="350"/>
        <end position="397"/>
    </location>
</feature>
<keyword evidence="4" id="KW-1185">Reference proteome</keyword>
<evidence type="ECO:0000313" key="4">
    <source>
        <dbReference type="Proteomes" id="UP001479436"/>
    </source>
</evidence>
<evidence type="ECO:0000256" key="2">
    <source>
        <dbReference type="SAM" id="SignalP"/>
    </source>
</evidence>
<feature type="chain" id="PRO_5045634070" evidence="2">
    <location>
        <begin position="20"/>
        <end position="397"/>
    </location>
</feature>
<feature type="signal peptide" evidence="2">
    <location>
        <begin position="1"/>
        <end position="19"/>
    </location>
</feature>
<evidence type="ECO:0000313" key="3">
    <source>
        <dbReference type="EMBL" id="KAK9763432.1"/>
    </source>
</evidence>
<dbReference type="EMBL" id="JASJQH010000639">
    <property type="protein sequence ID" value="KAK9763432.1"/>
    <property type="molecule type" value="Genomic_DNA"/>
</dbReference>